<dbReference type="InterPro" id="IPR029063">
    <property type="entry name" value="SAM-dependent_MTases_sf"/>
</dbReference>
<dbReference type="HAMAP" id="MF_03188">
    <property type="entry name" value="Methyltr_EFM4"/>
    <property type="match status" value="1"/>
</dbReference>
<proteinExistence type="inferred from homology"/>
<feature type="modified residue" description="Phosphoserine; by CK1" evidence="6">
    <location>
        <position position="175"/>
    </location>
</feature>
<dbReference type="InterPro" id="IPR026635">
    <property type="entry name" value="Efm4/METTL10"/>
</dbReference>
<protein>
    <recommendedName>
        <fullName evidence="6 7">Multifunctional fusion protein</fullName>
    </recommendedName>
    <domain>
        <recommendedName>
            <fullName evidence="7">Protein-lysine N-methyltransferase EFM4</fullName>
            <ecNumber evidence="7">2.1.1.-</ecNumber>
        </recommendedName>
        <alternativeName>
            <fullName evidence="7">Elongation factor methyltransferase 4</fullName>
        </alternativeName>
    </domain>
    <domain>
        <recommendedName>
            <fullName evidence="6">Eukaryotic translation initiation factor 6</fullName>
            <shortName evidence="6">eIF-6</shortName>
        </recommendedName>
    </domain>
</protein>
<evidence type="ECO:0000256" key="7">
    <source>
        <dbReference type="HAMAP-Rule" id="MF_03188"/>
    </source>
</evidence>
<organism evidence="9">
    <name type="scientific">Fusarium oxysporum (strain Fo5176)</name>
    <name type="common">Fusarium vascular wilt</name>
    <dbReference type="NCBI Taxonomy" id="660025"/>
    <lineage>
        <taxon>Eukaryota</taxon>
        <taxon>Fungi</taxon>
        <taxon>Dikarya</taxon>
        <taxon>Ascomycota</taxon>
        <taxon>Pezizomycotina</taxon>
        <taxon>Sordariomycetes</taxon>
        <taxon>Hypocreomycetidae</taxon>
        <taxon>Hypocreales</taxon>
        <taxon>Nectriaceae</taxon>
        <taxon>Fusarium</taxon>
        <taxon>Fusarium oxysporum species complex</taxon>
    </lineage>
</organism>
<dbReference type="PaxDb" id="5507-FOXG_09469P0"/>
<dbReference type="GO" id="GO:0016192">
    <property type="term" value="P:vesicle-mediated transport"/>
    <property type="evidence" value="ECO:0007669"/>
    <property type="project" value="UniProtKB-UniRule"/>
</dbReference>
<dbReference type="AlphaFoldDB" id="F9G254"/>
<keyword evidence="7" id="KW-0813">Transport</keyword>
<dbReference type="HAMAP" id="MF_00032">
    <property type="entry name" value="eIF_6"/>
    <property type="match status" value="1"/>
</dbReference>
<keyword evidence="4 6" id="KW-0648">Protein biosynthesis</keyword>
<comment type="caution">
    <text evidence="9">The sequence shown here is derived from an EMBL/GenBank/DDBJ whole genome shotgun (WGS) entry which is preliminary data.</text>
</comment>
<dbReference type="Gene3D" id="3.75.10.10">
    <property type="entry name" value="L-arginine/glycine Amidinotransferase, Chain A"/>
    <property type="match status" value="1"/>
</dbReference>
<dbReference type="CDD" id="cd02440">
    <property type="entry name" value="AdoMet_MTases"/>
    <property type="match status" value="1"/>
</dbReference>
<dbReference type="EMBL" id="AFQF01003186">
    <property type="protein sequence ID" value="EGU76715.1"/>
    <property type="molecule type" value="Genomic_DNA"/>
</dbReference>
<dbReference type="GO" id="GO:0005730">
    <property type="term" value="C:nucleolus"/>
    <property type="evidence" value="ECO:0007669"/>
    <property type="project" value="UniProtKB-SubCell"/>
</dbReference>
<evidence type="ECO:0000256" key="6">
    <source>
        <dbReference type="HAMAP-Rule" id="MF_03132"/>
    </source>
</evidence>
<gene>
    <name evidence="7" type="primary">EFM4</name>
    <name evidence="6" type="synonym">TIF6</name>
    <name evidence="9" type="ORF">FOXB_12736</name>
</gene>
<keyword evidence="1 6" id="KW-0963">Cytoplasm</keyword>
<comment type="subunit">
    <text evidence="6">Monomer. Associates with the 60S ribosomal subunit.</text>
</comment>
<dbReference type="SUPFAM" id="SSF53335">
    <property type="entry name" value="S-adenosyl-L-methionine-dependent methyltransferases"/>
    <property type="match status" value="1"/>
</dbReference>
<evidence type="ECO:0000256" key="1">
    <source>
        <dbReference type="ARBA" id="ARBA00022490"/>
    </source>
</evidence>
<dbReference type="Pfam" id="PF13847">
    <property type="entry name" value="Methyltransf_31"/>
    <property type="match status" value="1"/>
</dbReference>
<evidence type="ECO:0000256" key="2">
    <source>
        <dbReference type="ARBA" id="ARBA00022517"/>
    </source>
</evidence>
<comment type="similarity">
    <text evidence="6">Belongs to the eIF-6 family.</text>
</comment>
<feature type="modified residue" description="Phosphoserine; by CK1" evidence="6">
    <location>
        <position position="174"/>
    </location>
</feature>
<dbReference type="GO" id="GO:0005737">
    <property type="term" value="C:cytoplasm"/>
    <property type="evidence" value="ECO:0007669"/>
    <property type="project" value="UniProtKB-SubCell"/>
</dbReference>
<dbReference type="Gene3D" id="3.40.50.150">
    <property type="entry name" value="Vaccinia Virus protein VP39"/>
    <property type="match status" value="1"/>
</dbReference>
<keyword evidence="6" id="KW-0597">Phosphoprotein</keyword>
<dbReference type="GO" id="GO:0043023">
    <property type="term" value="F:ribosomal large subunit binding"/>
    <property type="evidence" value="ECO:0007669"/>
    <property type="project" value="UniProtKB-UniRule"/>
</dbReference>
<dbReference type="SUPFAM" id="SSF55909">
    <property type="entry name" value="Pentein"/>
    <property type="match status" value="1"/>
</dbReference>
<comment type="function">
    <text evidence="6">Binds to the 60S ribosomal subunit and prevents its association with the 40S ribosomal subunit to form the 80S initiation complex in the cytoplasm. Is also involved in ribosome biogenesis. Associates with pre-60S subunits in the nucleus and is involved in its nuclear export.</text>
</comment>
<evidence type="ECO:0000256" key="4">
    <source>
        <dbReference type="ARBA" id="ARBA00022917"/>
    </source>
</evidence>
<dbReference type="GO" id="GO:0042273">
    <property type="term" value="P:ribosomal large subunit biogenesis"/>
    <property type="evidence" value="ECO:0007669"/>
    <property type="project" value="UniProtKB-UniRule"/>
</dbReference>
<dbReference type="EC" id="2.1.1.-" evidence="7"/>
<evidence type="ECO:0000313" key="9">
    <source>
        <dbReference type="EMBL" id="EGU76715.1"/>
    </source>
</evidence>
<dbReference type="GO" id="GO:0042256">
    <property type="term" value="P:cytosolic ribosome assembly"/>
    <property type="evidence" value="ECO:0007669"/>
    <property type="project" value="UniProtKB-UniRule"/>
</dbReference>
<name>F9G254_FUSOF</name>
<dbReference type="InterPro" id="IPR002769">
    <property type="entry name" value="eIF6"/>
</dbReference>
<dbReference type="STRING" id="660025.F9G254"/>
<keyword evidence="7" id="KW-0949">S-adenosyl-L-methionine</keyword>
<dbReference type="GO" id="GO:0003743">
    <property type="term" value="F:translation initiation factor activity"/>
    <property type="evidence" value="ECO:0007669"/>
    <property type="project" value="UniProtKB-UniRule"/>
</dbReference>
<comment type="similarity">
    <text evidence="7">Belongs to the class I-like SAM-binding methyltransferase superfamily. EFM4 family.</text>
</comment>
<keyword evidence="2 6" id="KW-0690">Ribosome biogenesis</keyword>
<dbReference type="OrthoDB" id="4155914at2759"/>
<keyword evidence="7" id="KW-0489">Methyltransferase</keyword>
<keyword evidence="7" id="KW-0808">Transferase</keyword>
<dbReference type="CDD" id="cd00527">
    <property type="entry name" value="IF6"/>
    <property type="match status" value="1"/>
</dbReference>
<dbReference type="PANTHER" id="PTHR10784">
    <property type="entry name" value="TRANSLATION INITIATION FACTOR 6"/>
    <property type="match status" value="1"/>
</dbReference>
<accession>F9G254</accession>
<reference evidence="9" key="1">
    <citation type="journal article" date="2012" name="Mol. Plant Microbe Interact.">
        <title>A highly conserved effector in Fusarium oxysporum is required for full virulence on Arabidopsis.</title>
        <authorList>
            <person name="Thatcher L.F."/>
            <person name="Gardiner D.M."/>
            <person name="Kazan K."/>
            <person name="Manners J."/>
        </authorList>
    </citation>
    <scope>NUCLEOTIDE SEQUENCE [LARGE SCALE GENOMIC DNA]</scope>
    <source>
        <strain evidence="9">Fo5176</strain>
    </source>
</reference>
<dbReference type="SMART" id="SM00654">
    <property type="entry name" value="eIF6"/>
    <property type="match status" value="1"/>
</dbReference>
<dbReference type="GO" id="GO:0032259">
    <property type="term" value="P:methylation"/>
    <property type="evidence" value="ECO:0007669"/>
    <property type="project" value="UniProtKB-KW"/>
</dbReference>
<dbReference type="GO" id="GO:0000054">
    <property type="term" value="P:ribosomal subunit export from nucleus"/>
    <property type="evidence" value="ECO:0007669"/>
    <property type="project" value="UniProtKB-UniRule"/>
</dbReference>
<keyword evidence="5 6" id="KW-0539">Nucleus</keyword>
<sequence>MAVRAQFENSNEVGVFSTLTNSYALVALGASENFYSVFEAELQDIIPTVRTTIAGTRIIGRMTAGNRKGLLVPTTTTDQELQHLRNSLPDSVRIQRIEERLSALGNVIVTNDHIALVHPDLERETEEIIADVLGVEVFRQTVADNVLVGSYMSLSNQGGLVHPKTPIQDQDELSSLLQVPLVAGSVNRGSNVVGAGMVVNDWLAVTGLDTTATELSVIESVFRLGEGQGPSNINTSMKDTMGRLSVIPLSWTEKDHVVLQGQSRDRPARLHDPSDLICLGCGIAVAAVAAVPGDQPTLSNSSATSVCLYMTSLYILKILNSFIPLEAQNNSSTMSSNEKPQHLEPSKLGTKQYWDDLYTNEITNHAADPSDIGTVWFDDSDAEAKILEFLDGLLDPSDPDSPVLSHDTTTFLDLGCGNGSLLFSLREEDWSARALGVDYSPQSIALARQIATTKDDLEKPVEFEEWDLIAGPYSPVLNGEQTEGWDVVLDKGTFDAISLSDEKDAQGRRLCECYRERVLPLVRKGGVFLVTSCNWTETELRGWFEKTSEEGFQVVGRVEYRSFSFGGHKGQTISTLCFRRV</sequence>
<comment type="PTM">
    <text evidence="6">Phosphorylation at Ser-174 and Ser-175 promotes nuclear export.</text>
</comment>
<comment type="subcellular location">
    <subcellularLocation>
        <location evidence="6">Cytoplasm</location>
    </subcellularLocation>
    <subcellularLocation>
        <location evidence="6">Nucleus</location>
        <location evidence="6">Nucleolus</location>
    </subcellularLocation>
    <text evidence="6">Shuttles between cytoplasm and nucleus/nucleolus.</text>
</comment>
<evidence type="ECO:0000256" key="3">
    <source>
        <dbReference type="ARBA" id="ARBA00022540"/>
    </source>
</evidence>
<comment type="function">
    <text evidence="7">S-adenosyl-L-methionine-dependent protein-lysine N-methyltransferase that mono- and dimethylates elongation factor 1-alpha at 'Lys-316'. May play a role in intracellular transport.</text>
</comment>
<dbReference type="GO" id="GO:0016279">
    <property type="term" value="F:protein-lysine N-methyltransferase activity"/>
    <property type="evidence" value="ECO:0007669"/>
    <property type="project" value="UniProtKB-UniRule"/>
</dbReference>
<dbReference type="Pfam" id="PF01912">
    <property type="entry name" value="eIF-6"/>
    <property type="match status" value="1"/>
</dbReference>
<keyword evidence="3 6" id="KW-0396">Initiation factor</keyword>
<evidence type="ECO:0000259" key="8">
    <source>
        <dbReference type="Pfam" id="PF13847"/>
    </source>
</evidence>
<dbReference type="InterPro" id="IPR025714">
    <property type="entry name" value="Methyltranfer_dom"/>
</dbReference>
<dbReference type="FunFam" id="3.75.10.10:FF:000001">
    <property type="entry name" value="Eukaryotic translation initiation factor 6"/>
    <property type="match status" value="1"/>
</dbReference>
<dbReference type="NCBIfam" id="TIGR00323">
    <property type="entry name" value="eIF-6"/>
    <property type="match status" value="1"/>
</dbReference>
<feature type="domain" description="Methyltransferase" evidence="8">
    <location>
        <begin position="406"/>
        <end position="550"/>
    </location>
</feature>
<evidence type="ECO:0000256" key="5">
    <source>
        <dbReference type="ARBA" id="ARBA00023242"/>
    </source>
</evidence>